<accession>A0ABM7ZYH6</accession>
<dbReference type="PANTHER" id="PTHR45649">
    <property type="entry name" value="AMINO-ACID PERMEASE BAT1"/>
    <property type="match status" value="1"/>
</dbReference>
<evidence type="ECO:0000256" key="5">
    <source>
        <dbReference type="ARBA" id="ARBA00023136"/>
    </source>
</evidence>
<feature type="transmembrane region" description="Helical" evidence="7">
    <location>
        <begin position="118"/>
        <end position="142"/>
    </location>
</feature>
<feature type="transmembrane region" description="Helical" evidence="7">
    <location>
        <begin position="436"/>
        <end position="454"/>
    </location>
</feature>
<evidence type="ECO:0000256" key="2">
    <source>
        <dbReference type="ARBA" id="ARBA00022448"/>
    </source>
</evidence>
<feature type="transmembrane region" description="Helical" evidence="7">
    <location>
        <begin position="267"/>
        <end position="289"/>
    </location>
</feature>
<keyword evidence="3 7" id="KW-0812">Transmembrane</keyword>
<feature type="transmembrane region" description="Helical" evidence="7">
    <location>
        <begin position="43"/>
        <end position="62"/>
    </location>
</feature>
<feature type="transmembrane region" description="Helical" evidence="7">
    <location>
        <begin position="320"/>
        <end position="344"/>
    </location>
</feature>
<evidence type="ECO:0000313" key="9">
    <source>
        <dbReference type="Proteomes" id="UP001059597"/>
    </source>
</evidence>
<keyword evidence="5 7" id="KW-0472">Membrane</keyword>
<dbReference type="EMBL" id="AP026073">
    <property type="protein sequence ID" value="BDM71442.1"/>
    <property type="molecule type" value="Genomic_DNA"/>
</dbReference>
<dbReference type="PIRSF" id="PIRSF006060">
    <property type="entry name" value="AA_transporter"/>
    <property type="match status" value="1"/>
</dbReference>
<evidence type="ECO:0000313" key="8">
    <source>
        <dbReference type="EMBL" id="BDM71442.1"/>
    </source>
</evidence>
<keyword evidence="4 7" id="KW-1133">Transmembrane helix</keyword>
<keyword evidence="9" id="KW-1185">Reference proteome</keyword>
<comment type="subcellular location">
    <subcellularLocation>
        <location evidence="1">Membrane</location>
        <topology evidence="1">Multi-pass membrane protein</topology>
    </subcellularLocation>
</comment>
<evidence type="ECO:0000256" key="1">
    <source>
        <dbReference type="ARBA" id="ARBA00004141"/>
    </source>
</evidence>
<dbReference type="InterPro" id="IPR002293">
    <property type="entry name" value="AA/rel_permease1"/>
</dbReference>
<keyword evidence="2" id="KW-0813">Transport</keyword>
<feature type="transmembrane region" description="Helical" evidence="7">
    <location>
        <begin position="466"/>
        <end position="487"/>
    </location>
</feature>
<protein>
    <submittedName>
        <fullName evidence="8">Amino acid permease</fullName>
    </submittedName>
</protein>
<feature type="transmembrane region" description="Helical" evidence="7">
    <location>
        <begin position="365"/>
        <end position="384"/>
    </location>
</feature>
<feature type="transmembrane region" description="Helical" evidence="7">
    <location>
        <begin position="182"/>
        <end position="207"/>
    </location>
</feature>
<dbReference type="Pfam" id="PF13520">
    <property type="entry name" value="AA_permease_2"/>
    <property type="match status" value="1"/>
</dbReference>
<dbReference type="Proteomes" id="UP001059597">
    <property type="component" value="Chromosome"/>
</dbReference>
<name>A0ABM7ZYH6_STRNI</name>
<feature type="region of interest" description="Disordered" evidence="6">
    <location>
        <begin position="499"/>
        <end position="530"/>
    </location>
</feature>
<evidence type="ECO:0000256" key="6">
    <source>
        <dbReference type="SAM" id="MobiDB-lite"/>
    </source>
</evidence>
<feature type="transmembrane region" description="Helical" evidence="7">
    <location>
        <begin position="74"/>
        <end position="93"/>
    </location>
</feature>
<feature type="transmembrane region" description="Helical" evidence="7">
    <location>
        <begin position="154"/>
        <end position="175"/>
    </location>
</feature>
<feature type="transmembrane region" description="Helical" evidence="7">
    <location>
        <begin position="227"/>
        <end position="246"/>
    </location>
</feature>
<dbReference type="PANTHER" id="PTHR45649:SF26">
    <property type="entry name" value="OS04G0435100 PROTEIN"/>
    <property type="match status" value="1"/>
</dbReference>
<dbReference type="Gene3D" id="1.20.1740.10">
    <property type="entry name" value="Amino acid/polyamine transporter I"/>
    <property type="match status" value="1"/>
</dbReference>
<evidence type="ECO:0000256" key="4">
    <source>
        <dbReference type="ARBA" id="ARBA00022989"/>
    </source>
</evidence>
<sequence length="530" mass="55276">MPHSTPPHRPPTGNPDTAAARDGDAARLASLGYTQELRRSLNILGNIAMGFAVVSPVVALYAVSMIGTMIAGPAWIWALPVVLAGQCLVVNVYSELTSQWPLAGGPYQWGRRLIGPRFGWLSGWVWQFAVMFGNTTVAYLTAPWVFALLGVTPSPGAMVAVSMAIVLLCALVNAYGINLLKWFVSAGIAGEAIASVLVGLSLLLFFRKHPFSLFTHTFGAEALSGDSVPLALLTVLAVAGWAFIGFDACVSTAEETKDAGRQVPRAMWWALLSVGAVVILNAVAVAISYPHTATAVAGKDVDPVTTAVVTSFGSWFDKPFVLVVLVSFLACAMASQGGAARGLYSLARDDVFPFSRQVRKVNKQQAPIGGLIASTLVSGVALLLGLNATAIGSLIAFGTAATFVPFFLVSAAALIARLRGTWVPGGHIRQGRKGTVLNVIAVAWTGFEVTNVAWPRAVLAPPGAPWYQVWAAPLGVAVVLGAGTLYLMARRPQDKILAGAGAGASPTEAADAEAAEASGPATRPQSQPQP</sequence>
<evidence type="ECO:0000256" key="3">
    <source>
        <dbReference type="ARBA" id="ARBA00022692"/>
    </source>
</evidence>
<proteinExistence type="predicted"/>
<dbReference type="RefSeq" id="WP_261955036.1">
    <property type="nucleotide sequence ID" value="NZ_AP026073.1"/>
</dbReference>
<organism evidence="8 9">
    <name type="scientific">Streptomyces nigrescens</name>
    <dbReference type="NCBI Taxonomy" id="1920"/>
    <lineage>
        <taxon>Bacteria</taxon>
        <taxon>Bacillati</taxon>
        <taxon>Actinomycetota</taxon>
        <taxon>Actinomycetes</taxon>
        <taxon>Kitasatosporales</taxon>
        <taxon>Streptomycetaceae</taxon>
        <taxon>Streptomyces</taxon>
    </lineage>
</organism>
<evidence type="ECO:0000256" key="7">
    <source>
        <dbReference type="SAM" id="Phobius"/>
    </source>
</evidence>
<feature type="transmembrane region" description="Helical" evidence="7">
    <location>
        <begin position="390"/>
        <end position="415"/>
    </location>
</feature>
<reference evidence="8" key="1">
    <citation type="submission" date="2022-06" db="EMBL/GenBank/DDBJ databases">
        <title>Complete genome sequence of Streptomyces nigrescens HEK616.</title>
        <authorList>
            <person name="Asamizu S."/>
            <person name="Onaka H."/>
        </authorList>
    </citation>
    <scope>NUCLEOTIDE SEQUENCE</scope>
    <source>
        <strain evidence="8">HEK616</strain>
    </source>
</reference>
<gene>
    <name evidence="8" type="ORF">HEK616_49290</name>
</gene>